<reference evidence="3 4" key="1">
    <citation type="journal article" date="2019" name="Int. J. Syst. Evol. Microbiol.">
        <title>The Global Catalogue of Microorganisms (GCM) 10K type strain sequencing project: providing services to taxonomists for standard genome sequencing and annotation.</title>
        <authorList>
            <consortium name="The Broad Institute Genomics Platform"/>
            <consortium name="The Broad Institute Genome Sequencing Center for Infectious Disease"/>
            <person name="Wu L."/>
            <person name="Ma J."/>
        </authorList>
    </citation>
    <scope>NUCLEOTIDE SEQUENCE [LARGE SCALE GENOMIC DNA]</scope>
    <source>
        <strain evidence="3 4">JCM 15974</strain>
    </source>
</reference>
<sequence>MINRKTNTPIKFIFLLVILSYFYSCEKHEPLRFQKKTISIETYFDCENTDCVITEVLLLESISENDLSEKINKRIEKAACDALNIEDDNKVDNIENALKSFNSSYLEMKKEFPDEIIPYEASINCDISFQNENMLSVLIESYIFTGGAHGSGNSNYLNIDLKTGDIINNEEFIKDDKGFKDIAEKVFRETHNIPKNESINSTGYFFENNTFHLPSTIGFTEEHIILLYNQYEVSSYAEGPIEIKLSKEKALAYLNKNVL</sequence>
<keyword evidence="4" id="KW-1185">Reference proteome</keyword>
<gene>
    <name evidence="3" type="ORF">GCM10009430_09260</name>
</gene>
<dbReference type="InterPro" id="IPR021729">
    <property type="entry name" value="DUF3298"/>
</dbReference>
<feature type="domain" description="DUF3298" evidence="1">
    <location>
        <begin position="177"/>
        <end position="246"/>
    </location>
</feature>
<organism evidence="3 4">
    <name type="scientific">Aquimarina litoralis</name>
    <dbReference type="NCBI Taxonomy" id="584605"/>
    <lineage>
        <taxon>Bacteria</taxon>
        <taxon>Pseudomonadati</taxon>
        <taxon>Bacteroidota</taxon>
        <taxon>Flavobacteriia</taxon>
        <taxon>Flavobacteriales</taxon>
        <taxon>Flavobacteriaceae</taxon>
        <taxon>Aquimarina</taxon>
    </lineage>
</organism>
<name>A0ABN1IJU8_9FLAO</name>
<dbReference type="Proteomes" id="UP001501758">
    <property type="component" value="Unassembled WGS sequence"/>
</dbReference>
<dbReference type="Pfam" id="PF11738">
    <property type="entry name" value="DUF3298"/>
    <property type="match status" value="1"/>
</dbReference>
<comment type="caution">
    <text evidence="3">The sequence shown here is derived from an EMBL/GenBank/DDBJ whole genome shotgun (WGS) entry which is preliminary data.</text>
</comment>
<evidence type="ECO:0000313" key="4">
    <source>
        <dbReference type="Proteomes" id="UP001501758"/>
    </source>
</evidence>
<evidence type="ECO:0000259" key="1">
    <source>
        <dbReference type="Pfam" id="PF11738"/>
    </source>
</evidence>
<dbReference type="EMBL" id="BAAAGE010000001">
    <property type="protein sequence ID" value="GAA0715162.1"/>
    <property type="molecule type" value="Genomic_DNA"/>
</dbReference>
<dbReference type="Gene3D" id="3.30.565.40">
    <property type="entry name" value="Fervidobacterium nodosum Rt17-B1 like"/>
    <property type="match status" value="1"/>
</dbReference>
<dbReference type="RefSeq" id="WP_343910940.1">
    <property type="nucleotide sequence ID" value="NZ_BAAAGE010000001.1"/>
</dbReference>
<accession>A0ABN1IJU8</accession>
<evidence type="ECO:0000259" key="2">
    <source>
        <dbReference type="Pfam" id="PF13739"/>
    </source>
</evidence>
<dbReference type="Gene3D" id="3.90.640.20">
    <property type="entry name" value="Heat-shock cognate protein, ATPase"/>
    <property type="match status" value="1"/>
</dbReference>
<proteinExistence type="predicted"/>
<dbReference type="InterPro" id="IPR037126">
    <property type="entry name" value="PdaC/RsiV-like_sf"/>
</dbReference>
<evidence type="ECO:0000313" key="3">
    <source>
        <dbReference type="EMBL" id="GAA0715162.1"/>
    </source>
</evidence>
<protein>
    <submittedName>
        <fullName evidence="3">DUF3298 and DUF4163 domain-containing protein</fullName>
    </submittedName>
</protein>
<dbReference type="InterPro" id="IPR025303">
    <property type="entry name" value="PdaC"/>
</dbReference>
<dbReference type="Pfam" id="PF13739">
    <property type="entry name" value="PdaC"/>
    <property type="match status" value="1"/>
</dbReference>
<feature type="domain" description="Deacetylase PdaC" evidence="2">
    <location>
        <begin position="62"/>
        <end position="151"/>
    </location>
</feature>